<keyword evidence="6" id="KW-1185">Reference proteome</keyword>
<dbReference type="PROSITE" id="PS01124">
    <property type="entry name" value="HTH_ARAC_FAMILY_2"/>
    <property type="match status" value="1"/>
</dbReference>
<name>A0A657LKX0_9HYPH</name>
<comment type="caution">
    <text evidence="5">The sequence shown here is derived from an EMBL/GenBank/DDBJ whole genome shotgun (WGS) entry which is preliminary data.</text>
</comment>
<evidence type="ECO:0000259" key="4">
    <source>
        <dbReference type="PROSITE" id="PS01124"/>
    </source>
</evidence>
<evidence type="ECO:0000313" key="5">
    <source>
        <dbReference type="EMBL" id="OJF89650.1"/>
    </source>
</evidence>
<protein>
    <recommendedName>
        <fullName evidence="4">HTH araC/xylS-type domain-containing protein</fullName>
    </recommendedName>
</protein>
<dbReference type="InterPro" id="IPR009057">
    <property type="entry name" value="Homeodomain-like_sf"/>
</dbReference>
<feature type="domain" description="HTH araC/xylS-type" evidence="4">
    <location>
        <begin position="210"/>
        <end position="308"/>
    </location>
</feature>
<dbReference type="Proteomes" id="UP000182661">
    <property type="component" value="Unassembled WGS sequence"/>
</dbReference>
<evidence type="ECO:0000313" key="6">
    <source>
        <dbReference type="Proteomes" id="UP000182661"/>
    </source>
</evidence>
<dbReference type="GO" id="GO:0005829">
    <property type="term" value="C:cytosol"/>
    <property type="evidence" value="ECO:0007669"/>
    <property type="project" value="TreeGrafter"/>
</dbReference>
<dbReference type="PANTHER" id="PTHR47894">
    <property type="entry name" value="HTH-TYPE TRANSCRIPTIONAL REGULATOR GADX"/>
    <property type="match status" value="1"/>
</dbReference>
<gene>
    <name evidence="5" type="ORF">AX760_24870</name>
</gene>
<dbReference type="InterPro" id="IPR018062">
    <property type="entry name" value="HTH_AraC-typ_CS"/>
</dbReference>
<organism evidence="5 6">
    <name type="scientific">Pararhizobium antarcticum</name>
    <dbReference type="NCBI Taxonomy" id="1798805"/>
    <lineage>
        <taxon>Bacteria</taxon>
        <taxon>Pseudomonadati</taxon>
        <taxon>Pseudomonadota</taxon>
        <taxon>Alphaproteobacteria</taxon>
        <taxon>Hyphomicrobiales</taxon>
        <taxon>Rhizobiaceae</taxon>
        <taxon>Rhizobium/Agrobacterium group</taxon>
        <taxon>Pararhizobium</taxon>
    </lineage>
</organism>
<dbReference type="AlphaFoldDB" id="A0A657LKX0"/>
<keyword evidence="2" id="KW-0238">DNA-binding</keyword>
<dbReference type="GO" id="GO:0003700">
    <property type="term" value="F:DNA-binding transcription factor activity"/>
    <property type="evidence" value="ECO:0007669"/>
    <property type="project" value="InterPro"/>
</dbReference>
<dbReference type="EMBL" id="LSRP01000157">
    <property type="protein sequence ID" value="OJF89650.1"/>
    <property type="molecule type" value="Genomic_DNA"/>
</dbReference>
<dbReference type="SUPFAM" id="SSF46689">
    <property type="entry name" value="Homeodomain-like"/>
    <property type="match status" value="1"/>
</dbReference>
<dbReference type="InterPro" id="IPR018060">
    <property type="entry name" value="HTH_AraC"/>
</dbReference>
<dbReference type="RefSeq" id="WP_071835908.1">
    <property type="nucleotide sequence ID" value="NZ_LSRP01000157.1"/>
</dbReference>
<keyword evidence="3" id="KW-0804">Transcription</keyword>
<dbReference type="PANTHER" id="PTHR47894:SF4">
    <property type="entry name" value="HTH-TYPE TRANSCRIPTIONAL REGULATOR GADX"/>
    <property type="match status" value="1"/>
</dbReference>
<evidence type="ECO:0000256" key="3">
    <source>
        <dbReference type="ARBA" id="ARBA00023163"/>
    </source>
</evidence>
<proteinExistence type="predicted"/>
<evidence type="ECO:0000256" key="2">
    <source>
        <dbReference type="ARBA" id="ARBA00023125"/>
    </source>
</evidence>
<reference evidence="5 6" key="1">
    <citation type="submission" date="2016-02" db="EMBL/GenBank/DDBJ databases">
        <title>Genome sequencing of a beta-galactosidase producing bacteria Rhizobium sp. 59.</title>
        <authorList>
            <person name="Wang D."/>
            <person name="Kot W."/>
            <person name="Qin Y."/>
            <person name="Hansen L."/>
            <person name="Naqvi K."/>
            <person name="Rensing C."/>
        </authorList>
    </citation>
    <scope>NUCLEOTIDE SEQUENCE [LARGE SCALE GENOMIC DNA]</scope>
    <source>
        <strain evidence="5 6">59</strain>
    </source>
</reference>
<dbReference type="Pfam" id="PF12833">
    <property type="entry name" value="HTH_18"/>
    <property type="match status" value="1"/>
</dbReference>
<dbReference type="Gene3D" id="1.10.10.60">
    <property type="entry name" value="Homeodomain-like"/>
    <property type="match status" value="1"/>
</dbReference>
<accession>A0A657LKX0</accession>
<dbReference type="SMART" id="SM00342">
    <property type="entry name" value="HTH_ARAC"/>
    <property type="match status" value="1"/>
</dbReference>
<dbReference type="PROSITE" id="PS00041">
    <property type="entry name" value="HTH_ARAC_FAMILY_1"/>
    <property type="match status" value="1"/>
</dbReference>
<sequence>MTLDLTGSQTQKPNDFASAAIMRLIGLGLRSQQISIPVPRAQGAHVPRGQKHDLLDKVLAEHGVQTIFKIADCAYLMPFEPVVRALRQARGAKDLLDRWSRLERFSHGRHLVSRSELEPSLYRLEHRARGGGLGPSRAESLLILALLAVLIELSGEILVLMTEGGTVLRSEQTWRTVGCDLVLKSVLVEVKPASVSIGETPVRPSERVLEELRRLVADDPCRRWSVDRFAHLLATSRRTLQRRLEERQTSFSDVVLDVRLELAAEQLCNHQQTSLAQIGFLNGFSDQPHFTRLFSQRVGVTPGIYREYFRSGNGASGARWL</sequence>
<evidence type="ECO:0000256" key="1">
    <source>
        <dbReference type="ARBA" id="ARBA00023015"/>
    </source>
</evidence>
<dbReference type="GO" id="GO:0000976">
    <property type="term" value="F:transcription cis-regulatory region binding"/>
    <property type="evidence" value="ECO:0007669"/>
    <property type="project" value="TreeGrafter"/>
</dbReference>
<keyword evidence="1" id="KW-0805">Transcription regulation</keyword>